<name>A0A0P4WIX6_SCYOL</name>
<dbReference type="PANTHER" id="PTHR15109">
    <property type="entry name" value="AGAP004327-PA"/>
    <property type="match status" value="1"/>
</dbReference>
<feature type="compositionally biased region" description="Pro residues" evidence="4">
    <location>
        <begin position="82"/>
        <end position="97"/>
    </location>
</feature>
<feature type="compositionally biased region" description="Basic and acidic residues" evidence="4">
    <location>
        <begin position="1"/>
        <end position="20"/>
    </location>
</feature>
<keyword evidence="2" id="KW-0597">Phosphoprotein</keyword>
<evidence type="ECO:0000313" key="6">
    <source>
        <dbReference type="EMBL" id="JAI67713.1"/>
    </source>
</evidence>
<feature type="compositionally biased region" description="Low complexity" evidence="4">
    <location>
        <begin position="135"/>
        <end position="163"/>
    </location>
</feature>
<dbReference type="Pfam" id="PF15914">
    <property type="entry name" value="FAM193_C"/>
    <property type="match status" value="1"/>
</dbReference>
<dbReference type="InterPro" id="IPR031802">
    <property type="entry name" value="FAM193_C"/>
</dbReference>
<dbReference type="AlphaFoldDB" id="A0A0P4WIX6"/>
<organism evidence="6">
    <name type="scientific">Scylla olivacea</name>
    <name type="common">Orange mud crab</name>
    <name type="synonym">Cancer olivacea</name>
    <dbReference type="NCBI Taxonomy" id="85551"/>
    <lineage>
        <taxon>Eukaryota</taxon>
        <taxon>Metazoa</taxon>
        <taxon>Ecdysozoa</taxon>
        <taxon>Arthropoda</taxon>
        <taxon>Crustacea</taxon>
        <taxon>Multicrustacea</taxon>
        <taxon>Malacostraca</taxon>
        <taxon>Eumalacostraca</taxon>
        <taxon>Eucarida</taxon>
        <taxon>Decapoda</taxon>
        <taxon>Pleocyemata</taxon>
        <taxon>Brachyura</taxon>
        <taxon>Eubrachyura</taxon>
        <taxon>Portunoidea</taxon>
        <taxon>Portunidae</taxon>
        <taxon>Portuninae</taxon>
        <taxon>Scylla</taxon>
    </lineage>
</organism>
<feature type="compositionally biased region" description="Pro residues" evidence="4">
    <location>
        <begin position="33"/>
        <end position="42"/>
    </location>
</feature>
<feature type="domain" description="FAM193 C-terminal" evidence="5">
    <location>
        <begin position="282"/>
        <end position="335"/>
    </location>
</feature>
<evidence type="ECO:0000256" key="4">
    <source>
        <dbReference type="SAM" id="MobiDB-lite"/>
    </source>
</evidence>
<evidence type="ECO:0000256" key="3">
    <source>
        <dbReference type="ARBA" id="ARBA00023054"/>
    </source>
</evidence>
<dbReference type="PANTHER" id="PTHR15109:SF4">
    <property type="entry name" value="FAM193 C-TERMINAL DOMAIN-CONTAINING PROTEIN"/>
    <property type="match status" value="1"/>
</dbReference>
<evidence type="ECO:0000256" key="1">
    <source>
        <dbReference type="ARBA" id="ARBA00009689"/>
    </source>
</evidence>
<dbReference type="InterPro" id="IPR029717">
    <property type="entry name" value="FAM193"/>
</dbReference>
<feature type="compositionally biased region" description="Polar residues" evidence="4">
    <location>
        <begin position="164"/>
        <end position="182"/>
    </location>
</feature>
<evidence type="ECO:0000256" key="2">
    <source>
        <dbReference type="ARBA" id="ARBA00022553"/>
    </source>
</evidence>
<reference evidence="6" key="1">
    <citation type="submission" date="2015-09" db="EMBL/GenBank/DDBJ databases">
        <title>Scylla olivacea transcriptome.</title>
        <authorList>
            <person name="Ikhwanuddin M."/>
        </authorList>
    </citation>
    <scope>NUCLEOTIDE SEQUENCE</scope>
</reference>
<feature type="compositionally biased region" description="Pro residues" evidence="4">
    <location>
        <begin position="107"/>
        <end position="117"/>
    </location>
</feature>
<feature type="region of interest" description="Disordered" evidence="4">
    <location>
        <begin position="1"/>
        <end position="196"/>
    </location>
</feature>
<feature type="region of interest" description="Disordered" evidence="4">
    <location>
        <begin position="245"/>
        <end position="275"/>
    </location>
</feature>
<comment type="similarity">
    <text evidence="1">Belongs to the FAM193 family.</text>
</comment>
<accession>A0A0P4WIX6</accession>
<sequence>MANHNDKRRQLDDEMSRFEAEISGPPGIGGVPPLQPPPPPPRTVIGSNTFTQIQQQLQQQHIEPPGTTGSPHSPHTGGMPGLPAPPGPPGPPGPRPPGTTNSSNGVPPLPPPPPPPGGFIGPDVGPRQPPPGPCSVPQQQQQSQQQQQQQQQQTHTSRTPTQQKHSLPSFSSVRESQGLPATSSGGQRGNGSSSSLTGKVAYVSQDIAHEARYAQYLKANANTLAKMSYTTHNGALVAGERPAYHCGSLQDDDKRTPPSSSSSGKRRKKNKKGNLEDLTTIDSVFTPKDVAEGEVDETEREVEAFKRFCFNNVPLNSGEKPKVNINIKDIMIKKRPCNGKPLTG</sequence>
<evidence type="ECO:0000259" key="5">
    <source>
        <dbReference type="Pfam" id="PF15914"/>
    </source>
</evidence>
<proteinExistence type="inferred from homology"/>
<protein>
    <recommendedName>
        <fullName evidence="5">FAM193 C-terminal domain-containing protein</fullName>
    </recommendedName>
</protein>
<dbReference type="EMBL" id="GDRN01025642">
    <property type="protein sequence ID" value="JAI67713.1"/>
    <property type="molecule type" value="Transcribed_RNA"/>
</dbReference>
<keyword evidence="3" id="KW-0175">Coiled coil</keyword>